<evidence type="ECO:0000256" key="4">
    <source>
        <dbReference type="ARBA" id="ARBA00016218"/>
    </source>
</evidence>
<dbReference type="Pfam" id="PF01288">
    <property type="entry name" value="HPPK"/>
    <property type="match status" value="1"/>
</dbReference>
<dbReference type="PROSITE" id="PS00794">
    <property type="entry name" value="HPPK"/>
    <property type="match status" value="1"/>
</dbReference>
<reference evidence="15" key="1">
    <citation type="journal article" date="2019" name="Int. J. Syst. Evol. Microbiol.">
        <title>The Global Catalogue of Microorganisms (GCM) 10K type strain sequencing project: providing services to taxonomists for standard genome sequencing and annotation.</title>
        <authorList>
            <consortium name="The Broad Institute Genomics Platform"/>
            <consortium name="The Broad Institute Genome Sequencing Center for Infectious Disease"/>
            <person name="Wu L."/>
            <person name="Ma J."/>
        </authorList>
    </citation>
    <scope>NUCLEOTIDE SEQUENCE [LARGE SCALE GENOMIC DNA]</scope>
    <source>
        <strain evidence="15">CGMCC 4.7608</strain>
    </source>
</reference>
<evidence type="ECO:0000256" key="3">
    <source>
        <dbReference type="ARBA" id="ARBA00013253"/>
    </source>
</evidence>
<keyword evidence="7" id="KW-0418">Kinase</keyword>
<keyword evidence="6" id="KW-0547">Nucleotide-binding</keyword>
<evidence type="ECO:0000256" key="10">
    <source>
        <dbReference type="ARBA" id="ARBA00029409"/>
    </source>
</evidence>
<sequence length="161" mass="17396">MAQAFVALGSNLEQPAAQIRAALDAIAALPGTTLTRPSSLYRTAPVGYADQPDFINAVAEIDTELAPRELLRHLLAIEAEFGRVRTFRNAPRVLDLDLLHYSGVELSDADLTLPHPRMHLRGFVMIPLAEIAPDLTLPGLGPASELAGRLADQGVERLENN</sequence>
<evidence type="ECO:0000256" key="11">
    <source>
        <dbReference type="ARBA" id="ARBA00029766"/>
    </source>
</evidence>
<evidence type="ECO:0000256" key="1">
    <source>
        <dbReference type="ARBA" id="ARBA00005051"/>
    </source>
</evidence>
<evidence type="ECO:0000313" key="14">
    <source>
        <dbReference type="EMBL" id="MFC4491629.1"/>
    </source>
</evidence>
<dbReference type="GO" id="GO:0003848">
    <property type="term" value="F:2-amino-4-hydroxy-6-hydroxymethyldihydropteridine diphosphokinase activity"/>
    <property type="evidence" value="ECO:0007669"/>
    <property type="project" value="UniProtKB-EC"/>
</dbReference>
<dbReference type="SUPFAM" id="SSF55083">
    <property type="entry name" value="6-hydroxymethyl-7,8-dihydropterin pyrophosphokinase, HPPK"/>
    <property type="match status" value="1"/>
</dbReference>
<feature type="domain" description="7,8-dihydro-6-hydroxymethylpterin-pyrophosphokinase" evidence="13">
    <location>
        <begin position="88"/>
        <end position="99"/>
    </location>
</feature>
<evidence type="ECO:0000259" key="13">
    <source>
        <dbReference type="PROSITE" id="PS00794"/>
    </source>
</evidence>
<gene>
    <name evidence="14" type="primary">folK</name>
    <name evidence="14" type="ORF">ACFO0R_18620</name>
</gene>
<comment type="function">
    <text evidence="10">Catalyzes the transfer of pyrophosphate from adenosine triphosphate (ATP) to 6-hydroxymethyl-7,8-dihydropterin, an enzymatic step in folate biosynthesis pathway.</text>
</comment>
<dbReference type="Proteomes" id="UP001595999">
    <property type="component" value="Unassembled WGS sequence"/>
</dbReference>
<dbReference type="InterPro" id="IPR000550">
    <property type="entry name" value="Hppk"/>
</dbReference>
<comment type="pathway">
    <text evidence="1">Cofactor biosynthesis; tetrahydrofolate biosynthesis; 2-amino-4-hydroxy-6-hydroxymethyl-7,8-dihydropteridine diphosphate from 7,8-dihydroneopterin triphosphate: step 4/4.</text>
</comment>
<organism evidence="14 15">
    <name type="scientific">Chromobacterium aquaticum</name>
    <dbReference type="NCBI Taxonomy" id="467180"/>
    <lineage>
        <taxon>Bacteria</taxon>
        <taxon>Pseudomonadati</taxon>
        <taxon>Pseudomonadota</taxon>
        <taxon>Betaproteobacteria</taxon>
        <taxon>Neisseriales</taxon>
        <taxon>Chromobacteriaceae</taxon>
        <taxon>Chromobacterium</taxon>
    </lineage>
</organism>
<keyword evidence="15" id="KW-1185">Reference proteome</keyword>
<dbReference type="EMBL" id="JBHSEK010000015">
    <property type="protein sequence ID" value="MFC4491629.1"/>
    <property type="molecule type" value="Genomic_DNA"/>
</dbReference>
<dbReference type="CDD" id="cd00483">
    <property type="entry name" value="HPPK"/>
    <property type="match status" value="1"/>
</dbReference>
<keyword evidence="8" id="KW-0067">ATP-binding</keyword>
<evidence type="ECO:0000256" key="2">
    <source>
        <dbReference type="ARBA" id="ARBA00005810"/>
    </source>
</evidence>
<protein>
    <recommendedName>
        <fullName evidence="4">2-amino-4-hydroxy-6-hydroxymethyldihydropteridine pyrophosphokinase</fullName>
        <ecNumber evidence="3">2.7.6.3</ecNumber>
    </recommendedName>
    <alternativeName>
        <fullName evidence="11">6-hydroxymethyl-7,8-dihydropterin pyrophosphokinase</fullName>
    </alternativeName>
    <alternativeName>
        <fullName evidence="12">7,8-dihydro-6-hydroxymethylpterin-pyrophosphokinase</fullName>
    </alternativeName>
</protein>
<evidence type="ECO:0000256" key="7">
    <source>
        <dbReference type="ARBA" id="ARBA00022777"/>
    </source>
</evidence>
<accession>A0ABV8ZVQ8</accession>
<evidence type="ECO:0000313" key="15">
    <source>
        <dbReference type="Proteomes" id="UP001595999"/>
    </source>
</evidence>
<proteinExistence type="inferred from homology"/>
<evidence type="ECO:0000256" key="8">
    <source>
        <dbReference type="ARBA" id="ARBA00022840"/>
    </source>
</evidence>
<dbReference type="RefSeq" id="WP_048407873.1">
    <property type="nucleotide sequence ID" value="NZ_JAJOHW010000124.1"/>
</dbReference>
<dbReference type="NCBIfam" id="TIGR01498">
    <property type="entry name" value="folK"/>
    <property type="match status" value="1"/>
</dbReference>
<comment type="similarity">
    <text evidence="2">Belongs to the HPPK family.</text>
</comment>
<evidence type="ECO:0000256" key="6">
    <source>
        <dbReference type="ARBA" id="ARBA00022741"/>
    </source>
</evidence>
<dbReference type="EC" id="2.7.6.3" evidence="3"/>
<dbReference type="InterPro" id="IPR035907">
    <property type="entry name" value="Hppk_sf"/>
</dbReference>
<dbReference type="PANTHER" id="PTHR43071">
    <property type="entry name" value="2-AMINO-4-HYDROXY-6-HYDROXYMETHYLDIHYDROPTERIDINE PYROPHOSPHOKINASE"/>
    <property type="match status" value="1"/>
</dbReference>
<name>A0ABV8ZVQ8_9NEIS</name>
<keyword evidence="9" id="KW-0289">Folate biosynthesis</keyword>
<comment type="caution">
    <text evidence="14">The sequence shown here is derived from an EMBL/GenBank/DDBJ whole genome shotgun (WGS) entry which is preliminary data.</text>
</comment>
<evidence type="ECO:0000256" key="9">
    <source>
        <dbReference type="ARBA" id="ARBA00022909"/>
    </source>
</evidence>
<keyword evidence="5 14" id="KW-0808">Transferase</keyword>
<evidence type="ECO:0000256" key="12">
    <source>
        <dbReference type="ARBA" id="ARBA00033413"/>
    </source>
</evidence>
<dbReference type="PANTHER" id="PTHR43071:SF1">
    <property type="entry name" value="2-AMINO-4-HYDROXY-6-HYDROXYMETHYLDIHYDROPTERIDINE PYROPHOSPHOKINASE"/>
    <property type="match status" value="1"/>
</dbReference>
<dbReference type="Gene3D" id="3.30.70.560">
    <property type="entry name" value="7,8-Dihydro-6-hydroxymethylpterin-pyrophosphokinase HPPK"/>
    <property type="match status" value="1"/>
</dbReference>
<evidence type="ECO:0000256" key="5">
    <source>
        <dbReference type="ARBA" id="ARBA00022679"/>
    </source>
</evidence>